<dbReference type="GO" id="GO:0015074">
    <property type="term" value="P:DNA integration"/>
    <property type="evidence" value="ECO:0007669"/>
    <property type="project" value="InterPro"/>
</dbReference>
<dbReference type="EMBL" id="VNHT01000039">
    <property type="protein sequence ID" value="TYP84673.1"/>
    <property type="molecule type" value="Genomic_DNA"/>
</dbReference>
<dbReference type="InterPro" id="IPR001584">
    <property type="entry name" value="Integrase_cat-core"/>
</dbReference>
<proteinExistence type="predicted"/>
<dbReference type="InterPro" id="IPR050900">
    <property type="entry name" value="Transposase_IS3/IS150/IS904"/>
</dbReference>
<dbReference type="GO" id="GO:0003676">
    <property type="term" value="F:nucleic acid binding"/>
    <property type="evidence" value="ECO:0007669"/>
    <property type="project" value="InterPro"/>
</dbReference>
<dbReference type="AlphaFoldDB" id="A0A5D3YCX6"/>
<dbReference type="SUPFAM" id="SSF53098">
    <property type="entry name" value="Ribonuclease H-like"/>
    <property type="match status" value="1"/>
</dbReference>
<dbReference type="Proteomes" id="UP000324176">
    <property type="component" value="Unassembled WGS sequence"/>
</dbReference>
<evidence type="ECO:0000313" key="3">
    <source>
        <dbReference type="Proteomes" id="UP000324176"/>
    </source>
</evidence>
<dbReference type="PROSITE" id="PS50994">
    <property type="entry name" value="INTEGRASE"/>
    <property type="match status" value="1"/>
</dbReference>
<reference evidence="2 3" key="1">
    <citation type="submission" date="2019-07" db="EMBL/GenBank/DDBJ databases">
        <title>Active sludge and wastewater microbial communities from Klosterneuburg, Austria.</title>
        <authorList>
            <person name="Wagner M."/>
        </authorList>
    </citation>
    <scope>NUCLEOTIDE SEQUENCE [LARGE SCALE GENOMIC DNA]</scope>
    <source>
        <strain evidence="2 3">Nm2</strain>
    </source>
</reference>
<dbReference type="Gene3D" id="3.30.420.10">
    <property type="entry name" value="Ribonuclease H-like superfamily/Ribonuclease H"/>
    <property type="match status" value="1"/>
</dbReference>
<protein>
    <submittedName>
        <fullName evidence="2">Putative transposase</fullName>
    </submittedName>
</protein>
<evidence type="ECO:0000259" key="1">
    <source>
        <dbReference type="PROSITE" id="PS50994"/>
    </source>
</evidence>
<dbReference type="PANTHER" id="PTHR46889:SF4">
    <property type="entry name" value="TRANSPOSASE INSO FOR INSERTION SEQUENCE ELEMENT IS911B-RELATED"/>
    <property type="match status" value="1"/>
</dbReference>
<comment type="caution">
    <text evidence="2">The sequence shown here is derived from an EMBL/GenBank/DDBJ whole genome shotgun (WGS) entry which is preliminary data.</text>
</comment>
<evidence type="ECO:0000313" key="2">
    <source>
        <dbReference type="EMBL" id="TYP84673.1"/>
    </source>
</evidence>
<dbReference type="InterPro" id="IPR036397">
    <property type="entry name" value="RNaseH_sf"/>
</dbReference>
<dbReference type="Pfam" id="PF13333">
    <property type="entry name" value="rve_2"/>
    <property type="match status" value="1"/>
</dbReference>
<dbReference type="InterPro" id="IPR012337">
    <property type="entry name" value="RNaseH-like_sf"/>
</dbReference>
<sequence length="122" mass="14503">MIIQALFRTTDRKLPEKGLVLHSDRGSQYCAHDYQDRLKQLDIVSSMSGKGDCWDNAPMESFWGILKNELVHHRKFKTRPQAKQEITEYIEIFYNRQRKQEKLDYLSPAEFTQRYYANLLAT</sequence>
<feature type="domain" description="Integrase catalytic" evidence="1">
    <location>
        <begin position="1"/>
        <end position="116"/>
    </location>
</feature>
<accession>A0A5D3YCX6</accession>
<organism evidence="2 3">
    <name type="scientific">Nitrosomonas communis</name>
    <dbReference type="NCBI Taxonomy" id="44574"/>
    <lineage>
        <taxon>Bacteria</taxon>
        <taxon>Pseudomonadati</taxon>
        <taxon>Pseudomonadota</taxon>
        <taxon>Betaproteobacteria</taxon>
        <taxon>Nitrosomonadales</taxon>
        <taxon>Nitrosomonadaceae</taxon>
        <taxon>Nitrosomonas</taxon>
    </lineage>
</organism>
<dbReference type="PANTHER" id="PTHR46889">
    <property type="entry name" value="TRANSPOSASE INSF FOR INSERTION SEQUENCE IS3B-RELATED"/>
    <property type="match status" value="1"/>
</dbReference>
<gene>
    <name evidence="2" type="ORF">BCL69_10394</name>
</gene>
<name>A0A5D3YCX6_9PROT</name>